<dbReference type="Gramene" id="OE9A065011T5">
    <property type="protein sequence ID" value="OE9A065011C5"/>
    <property type="gene ID" value="OE9A065011"/>
</dbReference>
<feature type="region of interest" description="Disordered" evidence="4">
    <location>
        <begin position="966"/>
        <end position="985"/>
    </location>
</feature>
<sequence length="1081" mass="120303">MDKRSWPWRRKSSDKQAAEKAPPAASVSSTAPSDAAATQAQTKQDNRKPKYVQISMESYTHLTGLEDQVKSYNEQVKTLDGEIQELNEKLSAVHSEMTDKENLVKQHAKVAEEAVSGWEKAESEAATLKNHLESVTLLKLTAEDRASHLDGALKECMRQIRLLKEDHDQTLHEVVLNKTKQFDQMKLELEAKIANLEQELLRSDAENSTLSRSLQERSNMLIKLSEEKSLAEAEIEHLRSNIESCEKEINSLKYELHIARKEAEIYNEEKNMSVRSAEVANKQHLEGVKKISKLEAECQRLRVLVRKKLPGPAALAQMKLEVENLGRDYGDSHLRRSPVKPSTPHLSPMPEFSLDNMQKFQKENELLTERQLAMEEETKMLKEALAKRNSELQTSRSICAKTASKLRSLEAQLHANGEQRSPSKSKDQIPIAGLYCQNTSTPPSFTIMCEDGNDDAVSCAGSWATSSMSELSHFKKEKNVNGLQKSQNASNLGFMDDFLEMEKLAYNDSCEAVSTSDIRVNEGNAKPEIVNHETSTEVTCGADSHSREHCDSEALLQTDLPILVQLKSRISMVLESKSEENDVEKVLQDIRSVLQDMHDTLHHQSVNCVAEATLSDIVVDSQTSAEDADITVEKEMSLSGDGKPCIDTANTINRELEVAISQIYNFVLILDKEAKAIQRTSPDGDEVNHKLDMFSAKYNKVMNNRTDLIVFVLDLSHVLSTASELHFNVLGYKNSAIETGSSDCIDKIALPESKAVVDLSGERYPNGSAHFSDPNSDPDFLNDGTLVPTSDSSATSWKCSLEEFEQLKLEKDNVATDLATCTESLEITKSQLLETEQLLAEVKSQLTSAQKSNSLAETQLKCMAESYKTLETRAEELQTEVNLLHGKIVSLDNELQEERRNHQGALTRCKDLQEQLQRIENYSTADNDAKTNQEKELAAASEKLAECQETIYLLGKQLKTLCPQSESMASPCSGRSGKGEGFNEEVPTISCTNLQDTDPVEIDAGSSINLQRAVSESPLDLYSVFSPSDSEANNLLKSPVSSKRPKHRPTKSVSSSSSTPTLEKHSRSFSRFFSSKGKNAY</sequence>
<organism evidence="5 6">
    <name type="scientific">Olea europaea subsp. europaea</name>
    <dbReference type="NCBI Taxonomy" id="158383"/>
    <lineage>
        <taxon>Eukaryota</taxon>
        <taxon>Viridiplantae</taxon>
        <taxon>Streptophyta</taxon>
        <taxon>Embryophyta</taxon>
        <taxon>Tracheophyta</taxon>
        <taxon>Spermatophyta</taxon>
        <taxon>Magnoliopsida</taxon>
        <taxon>eudicotyledons</taxon>
        <taxon>Gunneridae</taxon>
        <taxon>Pentapetalae</taxon>
        <taxon>asterids</taxon>
        <taxon>lamiids</taxon>
        <taxon>Lamiales</taxon>
        <taxon>Oleaceae</taxon>
        <taxon>Oleeae</taxon>
        <taxon>Olea</taxon>
    </lineage>
</organism>
<keyword evidence="6" id="KW-1185">Reference proteome</keyword>
<gene>
    <name evidence="5" type="ORF">OLEA9_A065011</name>
</gene>
<dbReference type="Gramene" id="OE9A065011T6">
    <property type="protein sequence ID" value="OE9A065011C6"/>
    <property type="gene ID" value="OE9A065011"/>
</dbReference>
<evidence type="ECO:0000256" key="4">
    <source>
        <dbReference type="SAM" id="MobiDB-lite"/>
    </source>
</evidence>
<dbReference type="PANTHER" id="PTHR31580:SF4">
    <property type="entry name" value="FILAMENT-LIKE PLANT PROTEIN 6"/>
    <property type="match status" value="1"/>
</dbReference>
<dbReference type="SUPFAM" id="SSF57997">
    <property type="entry name" value="Tropomyosin"/>
    <property type="match status" value="1"/>
</dbReference>
<proteinExistence type="inferred from homology"/>
<dbReference type="AlphaFoldDB" id="A0A8S0VIN6"/>
<feature type="compositionally biased region" description="Polar residues" evidence="4">
    <location>
        <begin position="1029"/>
        <end position="1041"/>
    </location>
</feature>
<feature type="coiled-coil region" evidence="3">
    <location>
        <begin position="825"/>
        <end position="950"/>
    </location>
</feature>
<comment type="caution">
    <text evidence="5">The sequence shown here is derived from an EMBL/GenBank/DDBJ whole genome shotgun (WGS) entry which is preliminary data.</text>
</comment>
<accession>A0A8S0VIN6</accession>
<dbReference type="InterPro" id="IPR008587">
    <property type="entry name" value="FPP_plant"/>
</dbReference>
<evidence type="ECO:0000313" key="6">
    <source>
        <dbReference type="Proteomes" id="UP000594638"/>
    </source>
</evidence>
<feature type="coiled-coil region" evidence="3">
    <location>
        <begin position="62"/>
        <end position="103"/>
    </location>
</feature>
<dbReference type="Proteomes" id="UP000594638">
    <property type="component" value="Unassembled WGS sequence"/>
</dbReference>
<feature type="compositionally biased region" description="Basic and acidic residues" evidence="4">
    <location>
        <begin position="1"/>
        <end position="18"/>
    </location>
</feature>
<dbReference type="Gramene" id="OE9A065011T4">
    <property type="protein sequence ID" value="OE9A065011C4"/>
    <property type="gene ID" value="OE9A065011"/>
</dbReference>
<dbReference type="Pfam" id="PF05911">
    <property type="entry name" value="FPP"/>
    <property type="match status" value="1"/>
</dbReference>
<feature type="compositionally biased region" description="Low complexity" evidence="4">
    <location>
        <begin position="21"/>
        <end position="42"/>
    </location>
</feature>
<feature type="region of interest" description="Disordered" evidence="4">
    <location>
        <begin position="1029"/>
        <end position="1081"/>
    </location>
</feature>
<feature type="coiled-coil region" evidence="3">
    <location>
        <begin position="179"/>
        <end position="269"/>
    </location>
</feature>
<dbReference type="EMBL" id="CACTIH010010819">
    <property type="protein sequence ID" value="CAA3033643.1"/>
    <property type="molecule type" value="Genomic_DNA"/>
</dbReference>
<evidence type="ECO:0008006" key="7">
    <source>
        <dbReference type="Google" id="ProtNLM"/>
    </source>
</evidence>
<evidence type="ECO:0000256" key="2">
    <source>
        <dbReference type="ARBA" id="ARBA00023054"/>
    </source>
</evidence>
<evidence type="ECO:0000256" key="1">
    <source>
        <dbReference type="ARBA" id="ARBA00005921"/>
    </source>
</evidence>
<keyword evidence="2 3" id="KW-0175">Coiled coil</keyword>
<dbReference type="PANTHER" id="PTHR31580">
    <property type="entry name" value="FILAMENT-LIKE PLANT PROTEIN 4"/>
    <property type="match status" value="1"/>
</dbReference>
<feature type="region of interest" description="Disordered" evidence="4">
    <location>
        <begin position="1"/>
        <end position="50"/>
    </location>
</feature>
<evidence type="ECO:0000256" key="3">
    <source>
        <dbReference type="SAM" id="Coils"/>
    </source>
</evidence>
<evidence type="ECO:0000313" key="5">
    <source>
        <dbReference type="EMBL" id="CAA3033643.1"/>
    </source>
</evidence>
<dbReference type="OrthoDB" id="1926355at2759"/>
<name>A0A8S0VIN6_OLEEU</name>
<dbReference type="Gramene" id="OE9A065011T3">
    <property type="protein sequence ID" value="OE9A065011C3"/>
    <property type="gene ID" value="OE9A065011"/>
</dbReference>
<comment type="similarity">
    <text evidence="1">Belongs to the FPP family.</text>
</comment>
<reference evidence="5 6" key="1">
    <citation type="submission" date="2019-12" db="EMBL/GenBank/DDBJ databases">
        <authorList>
            <person name="Alioto T."/>
            <person name="Alioto T."/>
            <person name="Gomez Garrido J."/>
        </authorList>
    </citation>
    <scope>NUCLEOTIDE SEQUENCE [LARGE SCALE GENOMIC DNA]</scope>
</reference>
<protein>
    <recommendedName>
        <fullName evidence="7">Filament-like plant protein 4</fullName>
    </recommendedName>
</protein>